<evidence type="ECO:0000313" key="1">
    <source>
        <dbReference type="EMBL" id="HIY60048.1"/>
    </source>
</evidence>
<keyword evidence="1" id="KW-0547">Nucleotide-binding</keyword>
<accession>A0A9D1YPF8</accession>
<dbReference type="Proteomes" id="UP000824007">
    <property type="component" value="Unassembled WGS sequence"/>
</dbReference>
<keyword evidence="1" id="KW-0067">ATP-binding</keyword>
<dbReference type="GO" id="GO:0005524">
    <property type="term" value="F:ATP binding"/>
    <property type="evidence" value="ECO:0007669"/>
    <property type="project" value="UniProtKB-KW"/>
</dbReference>
<organism evidence="1 2">
    <name type="scientific">Candidatus Eisenbergiella pullistercoris</name>
    <dbReference type="NCBI Taxonomy" id="2838555"/>
    <lineage>
        <taxon>Bacteria</taxon>
        <taxon>Bacillati</taxon>
        <taxon>Bacillota</taxon>
        <taxon>Clostridia</taxon>
        <taxon>Lachnospirales</taxon>
        <taxon>Lachnospiraceae</taxon>
        <taxon>Eisenbergiella</taxon>
    </lineage>
</organism>
<dbReference type="EMBL" id="DXDD01000066">
    <property type="protein sequence ID" value="HIY60048.1"/>
    <property type="molecule type" value="Genomic_DNA"/>
</dbReference>
<proteinExistence type="predicted"/>
<protein>
    <submittedName>
        <fullName evidence="1">ATP-binding protein</fullName>
    </submittedName>
</protein>
<comment type="caution">
    <text evidence="1">The sequence shown here is derived from an EMBL/GenBank/DDBJ whole genome shotgun (WGS) entry which is preliminary data.</text>
</comment>
<evidence type="ECO:0000313" key="2">
    <source>
        <dbReference type="Proteomes" id="UP000824007"/>
    </source>
</evidence>
<gene>
    <name evidence="1" type="ORF">H9831_05120</name>
</gene>
<name>A0A9D1YPF8_9FIRM</name>
<reference evidence="1" key="2">
    <citation type="submission" date="2021-04" db="EMBL/GenBank/DDBJ databases">
        <authorList>
            <person name="Gilroy R."/>
        </authorList>
    </citation>
    <scope>NUCLEOTIDE SEQUENCE</scope>
    <source>
        <strain evidence="1">ChiSxjej3B15-24422</strain>
    </source>
</reference>
<sequence length="75" mass="8724">MKWEKLEINTILIFECNFSERKFVFPHLEVVEAETANVERYVRVLEAGEGEQSVLPFLRWLISNMALPGDSLLVK</sequence>
<feature type="non-terminal residue" evidence="1">
    <location>
        <position position="75"/>
    </location>
</feature>
<dbReference type="AlphaFoldDB" id="A0A9D1YPF8"/>
<reference evidence="1" key="1">
    <citation type="journal article" date="2021" name="PeerJ">
        <title>Extensive microbial diversity within the chicken gut microbiome revealed by metagenomics and culture.</title>
        <authorList>
            <person name="Gilroy R."/>
            <person name="Ravi A."/>
            <person name="Getino M."/>
            <person name="Pursley I."/>
            <person name="Horton D.L."/>
            <person name="Alikhan N.F."/>
            <person name="Baker D."/>
            <person name="Gharbi K."/>
            <person name="Hall N."/>
            <person name="Watson M."/>
            <person name="Adriaenssens E.M."/>
            <person name="Foster-Nyarko E."/>
            <person name="Jarju S."/>
            <person name="Secka A."/>
            <person name="Antonio M."/>
            <person name="Oren A."/>
            <person name="Chaudhuri R.R."/>
            <person name="La Ragione R."/>
            <person name="Hildebrand F."/>
            <person name="Pallen M.J."/>
        </authorList>
    </citation>
    <scope>NUCLEOTIDE SEQUENCE</scope>
    <source>
        <strain evidence="1">ChiSxjej3B15-24422</strain>
    </source>
</reference>